<protein>
    <submittedName>
        <fullName evidence="3">Uncharacterized protein</fullName>
    </submittedName>
</protein>
<keyword evidence="2" id="KW-0472">Membrane</keyword>
<feature type="transmembrane region" description="Helical" evidence="2">
    <location>
        <begin position="298"/>
        <end position="315"/>
    </location>
</feature>
<proteinExistence type="predicted"/>
<feature type="transmembrane region" description="Helical" evidence="2">
    <location>
        <begin position="193"/>
        <end position="216"/>
    </location>
</feature>
<dbReference type="Proteomes" id="UP001165074">
    <property type="component" value="Unassembled WGS sequence"/>
</dbReference>
<name>A0A9W6S0J3_9ACTN</name>
<accession>A0A9W6S0J3</accession>
<feature type="transmembrane region" description="Helical" evidence="2">
    <location>
        <begin position="137"/>
        <end position="156"/>
    </location>
</feature>
<dbReference type="EMBL" id="BSTK01000004">
    <property type="protein sequence ID" value="GLY85023.1"/>
    <property type="molecule type" value="Genomic_DNA"/>
</dbReference>
<comment type="caution">
    <text evidence="3">The sequence shown here is derived from an EMBL/GenBank/DDBJ whole genome shotgun (WGS) entry which is preliminary data.</text>
</comment>
<dbReference type="AlphaFoldDB" id="A0A9W6S0J3"/>
<feature type="region of interest" description="Disordered" evidence="1">
    <location>
        <begin position="1"/>
        <end position="25"/>
    </location>
</feature>
<evidence type="ECO:0000256" key="2">
    <source>
        <dbReference type="SAM" id="Phobius"/>
    </source>
</evidence>
<evidence type="ECO:0000313" key="4">
    <source>
        <dbReference type="Proteomes" id="UP001165074"/>
    </source>
</evidence>
<evidence type="ECO:0000256" key="1">
    <source>
        <dbReference type="SAM" id="MobiDB-lite"/>
    </source>
</evidence>
<feature type="transmembrane region" description="Helical" evidence="2">
    <location>
        <begin position="163"/>
        <end position="181"/>
    </location>
</feature>
<keyword evidence="2" id="KW-1133">Transmembrane helix</keyword>
<keyword evidence="4" id="KW-1185">Reference proteome</keyword>
<reference evidence="3" key="1">
    <citation type="submission" date="2023-03" db="EMBL/GenBank/DDBJ databases">
        <title>Actinoallomurus iriomotensis NBRC 103684.</title>
        <authorList>
            <person name="Ichikawa N."/>
            <person name="Sato H."/>
            <person name="Tonouchi N."/>
        </authorList>
    </citation>
    <scope>NUCLEOTIDE SEQUENCE</scope>
    <source>
        <strain evidence="3">NBRC 103684</strain>
    </source>
</reference>
<feature type="transmembrane region" description="Helical" evidence="2">
    <location>
        <begin position="42"/>
        <end position="60"/>
    </location>
</feature>
<feature type="transmembrane region" description="Helical" evidence="2">
    <location>
        <begin position="327"/>
        <end position="347"/>
    </location>
</feature>
<keyword evidence="2" id="KW-0812">Transmembrane</keyword>
<feature type="transmembrane region" description="Helical" evidence="2">
    <location>
        <begin position="113"/>
        <end position="131"/>
    </location>
</feature>
<dbReference type="RefSeq" id="WP_285571534.1">
    <property type="nucleotide sequence ID" value="NZ_BSTK01000004.1"/>
</dbReference>
<organism evidence="3 4">
    <name type="scientific">Actinoallomurus iriomotensis</name>
    <dbReference type="NCBI Taxonomy" id="478107"/>
    <lineage>
        <taxon>Bacteria</taxon>
        <taxon>Bacillati</taxon>
        <taxon>Actinomycetota</taxon>
        <taxon>Actinomycetes</taxon>
        <taxon>Streptosporangiales</taxon>
        <taxon>Thermomonosporaceae</taxon>
        <taxon>Actinoallomurus</taxon>
    </lineage>
</organism>
<gene>
    <name evidence="3" type="ORF">Airi02_029520</name>
</gene>
<evidence type="ECO:0000313" key="3">
    <source>
        <dbReference type="EMBL" id="GLY85023.1"/>
    </source>
</evidence>
<sequence length="545" mass="57554">MSMVNGEEAAAPPQAGRGSAGEDLGRGVVSPPAGPGVRSRRLVLALGVVAVGYGLVQLLVTSRVPLGWDETVYVSQVARGVPAAVFSAPRARGIVLLVAPVSLITDSVIAVRVYLSLVSAACLAAAFWPWLKLRRSLIVPLAAALFAVQWLAIFYGNEAMPNPYVAFGAVASVGWFLRAVAEPRAWTPRVGLIAALAVTALMRPFDAVWIALPLLAAGAVKRSRGPSLSALCGLAVGWAEWIVEAYVSYGGPLARLHGAGAENETGLHFSLVAHLRALDGPLLCRPPVDCGAIPRLDVLWFAAIPVLAIAGLAVLRHQRSPHLPAAALATTTATTIAASYLLIVGYAAPRFLLPAYALAALPVAEGITGLCRLPPRRLRVPAVVVAAVSIAAYAGLQARTLARLVPYEVRVRSADRQVADRVERLGVTGPCLLYGHDAVQIAYYARCSSRGIWSDWGGTQTPTAITAALAAGRHVAVISRTKKAPAPFLTTWQRRKLTGVTGTGHWYAFLPPAASAEPPPRPRVVARGQKFRYRSSRMGSVLPFT</sequence>